<sequence>MENEAPGTTSPVGNRQLAGRIGAAWDLLTGRPVSLYAASVLRIGYGLLYLIFLLREFPHRDQIWGPHSPWTPALAHQLYEQTGWKSVLALSEERAYFECCYLLALVASALFMLGWHTRVMSVLFAVLVTSFHGRAIFMTDGGDNLVLLMALYLVLTACGRRWSLDARRNRLKAARAGSPPKPALSPFARQLHDARTTLTTVVHNCGMFVIAAQVCFLYGSAGLYKVQGATWSGGTALHYALNLELFRPWPALSHFVAEHTLLVTLAGYATVLLQVAFPFVLFGRLKYPVLTMLLGMHLGIAVLMGLPLFSGAMIVADAVFLPDRFYTFLPRLYRHTVRRAHGRRPAPGQAPGRKAVPAQGRTGGAVGAHHRAVPAAGRKDTAPATGSASPRTANGQPLSSGGTVQATGGRRPGTS</sequence>
<dbReference type="EMBL" id="CP108038">
    <property type="protein sequence ID" value="WUN92015.1"/>
    <property type="molecule type" value="Genomic_DNA"/>
</dbReference>
<evidence type="ECO:0000259" key="7">
    <source>
        <dbReference type="SMART" id="SM00752"/>
    </source>
</evidence>
<keyword evidence="4 6" id="KW-0472">Membrane</keyword>
<feature type="compositionally biased region" description="Polar residues" evidence="5">
    <location>
        <begin position="384"/>
        <end position="406"/>
    </location>
</feature>
<dbReference type="Proteomes" id="UP001432071">
    <property type="component" value="Chromosome"/>
</dbReference>
<evidence type="ECO:0000313" key="8">
    <source>
        <dbReference type="EMBL" id="WUN92015.1"/>
    </source>
</evidence>
<feature type="domain" description="HTTM-like" evidence="7">
    <location>
        <begin position="30"/>
        <end position="325"/>
    </location>
</feature>
<gene>
    <name evidence="8" type="ORF">OHT53_40835</name>
</gene>
<dbReference type="GeneID" id="93767471"/>
<evidence type="ECO:0000256" key="3">
    <source>
        <dbReference type="ARBA" id="ARBA00022989"/>
    </source>
</evidence>
<feature type="transmembrane region" description="Helical" evidence="6">
    <location>
        <begin position="294"/>
        <end position="321"/>
    </location>
</feature>
<accession>A0ABZ1RB55</accession>
<reference evidence="8" key="1">
    <citation type="submission" date="2022-10" db="EMBL/GenBank/DDBJ databases">
        <title>The complete genomes of actinobacterial strains from the NBC collection.</title>
        <authorList>
            <person name="Joergensen T.S."/>
            <person name="Alvarez Arevalo M."/>
            <person name="Sterndorff E.B."/>
            <person name="Faurdal D."/>
            <person name="Vuksanovic O."/>
            <person name="Mourched A.-S."/>
            <person name="Charusanti P."/>
            <person name="Shaw S."/>
            <person name="Blin K."/>
            <person name="Weber T."/>
        </authorList>
    </citation>
    <scope>NUCLEOTIDE SEQUENCE</scope>
    <source>
        <strain evidence="8">NBC_00302</strain>
    </source>
</reference>
<feature type="transmembrane region" description="Helical" evidence="6">
    <location>
        <begin position="261"/>
        <end position="282"/>
    </location>
</feature>
<evidence type="ECO:0000256" key="2">
    <source>
        <dbReference type="ARBA" id="ARBA00022692"/>
    </source>
</evidence>
<evidence type="ECO:0000256" key="1">
    <source>
        <dbReference type="ARBA" id="ARBA00004127"/>
    </source>
</evidence>
<dbReference type="SMART" id="SM00752">
    <property type="entry name" value="HTTM"/>
    <property type="match status" value="1"/>
</dbReference>
<keyword evidence="2 6" id="KW-0812">Transmembrane</keyword>
<feature type="region of interest" description="Disordered" evidence="5">
    <location>
        <begin position="339"/>
        <end position="415"/>
    </location>
</feature>
<evidence type="ECO:0000256" key="6">
    <source>
        <dbReference type="SAM" id="Phobius"/>
    </source>
</evidence>
<feature type="transmembrane region" description="Helical" evidence="6">
    <location>
        <begin position="95"/>
        <end position="115"/>
    </location>
</feature>
<evidence type="ECO:0000313" key="9">
    <source>
        <dbReference type="Proteomes" id="UP001432071"/>
    </source>
</evidence>
<dbReference type="InterPro" id="IPR011020">
    <property type="entry name" value="HTTM-like"/>
</dbReference>
<organism evidence="8 9">
    <name type="scientific">Streptomyces bobili</name>
    <dbReference type="NCBI Taxonomy" id="67280"/>
    <lineage>
        <taxon>Bacteria</taxon>
        <taxon>Bacillati</taxon>
        <taxon>Actinomycetota</taxon>
        <taxon>Actinomycetes</taxon>
        <taxon>Kitasatosporales</taxon>
        <taxon>Streptomycetaceae</taxon>
        <taxon>Streptomyces</taxon>
    </lineage>
</organism>
<dbReference type="PANTHER" id="PTHR39535:SF2">
    <property type="entry name" value="HTTM DOMAIN-CONTAINING PROTEIN"/>
    <property type="match status" value="1"/>
</dbReference>
<dbReference type="PANTHER" id="PTHR39535">
    <property type="entry name" value="SPORULATION-DELAYING PROTEIN SDPB"/>
    <property type="match status" value="1"/>
</dbReference>
<keyword evidence="9" id="KW-1185">Reference proteome</keyword>
<feature type="transmembrane region" description="Helical" evidence="6">
    <location>
        <begin position="145"/>
        <end position="162"/>
    </location>
</feature>
<evidence type="ECO:0000256" key="5">
    <source>
        <dbReference type="SAM" id="MobiDB-lite"/>
    </source>
</evidence>
<dbReference type="InterPro" id="IPR052964">
    <property type="entry name" value="Sporulation_signal_mat"/>
</dbReference>
<dbReference type="RefSeq" id="WP_328737723.1">
    <property type="nucleotide sequence ID" value="NZ_CP108038.1"/>
</dbReference>
<name>A0ABZ1RB55_9ACTN</name>
<feature type="transmembrane region" description="Helical" evidence="6">
    <location>
        <begin position="35"/>
        <end position="54"/>
    </location>
</feature>
<proteinExistence type="predicted"/>
<comment type="subcellular location">
    <subcellularLocation>
        <location evidence="1">Endomembrane system</location>
        <topology evidence="1">Multi-pass membrane protein</topology>
    </subcellularLocation>
</comment>
<protein>
    <submittedName>
        <fullName evidence="8">HTTM domain-containing protein</fullName>
    </submittedName>
</protein>
<keyword evidence="3 6" id="KW-1133">Transmembrane helix</keyword>
<evidence type="ECO:0000256" key="4">
    <source>
        <dbReference type="ARBA" id="ARBA00023136"/>
    </source>
</evidence>